<dbReference type="GO" id="GO:0004364">
    <property type="term" value="F:glutathione transferase activity"/>
    <property type="evidence" value="ECO:0007669"/>
    <property type="project" value="UniProtKB-EC"/>
</dbReference>
<accession>A0A0D7BKF0</accession>
<dbReference type="PROSITE" id="PS50404">
    <property type="entry name" value="GST_NTER"/>
    <property type="match status" value="1"/>
</dbReference>
<dbReference type="InterPro" id="IPR036282">
    <property type="entry name" value="Glutathione-S-Trfase_C_sf"/>
</dbReference>
<dbReference type="Gene3D" id="3.40.30.10">
    <property type="entry name" value="Glutaredoxin"/>
    <property type="match status" value="1"/>
</dbReference>
<organism evidence="7 8">
    <name type="scientific">Cylindrobasidium torrendii FP15055 ss-10</name>
    <dbReference type="NCBI Taxonomy" id="1314674"/>
    <lineage>
        <taxon>Eukaryota</taxon>
        <taxon>Fungi</taxon>
        <taxon>Dikarya</taxon>
        <taxon>Basidiomycota</taxon>
        <taxon>Agaricomycotina</taxon>
        <taxon>Agaricomycetes</taxon>
        <taxon>Agaricomycetidae</taxon>
        <taxon>Agaricales</taxon>
        <taxon>Marasmiineae</taxon>
        <taxon>Physalacriaceae</taxon>
        <taxon>Cylindrobasidium</taxon>
    </lineage>
</organism>
<dbReference type="SFLD" id="SFLDG00358">
    <property type="entry name" value="Main_(cytGST)"/>
    <property type="match status" value="1"/>
</dbReference>
<dbReference type="CDD" id="cd03053">
    <property type="entry name" value="GST_N_Phi"/>
    <property type="match status" value="1"/>
</dbReference>
<comment type="catalytic activity">
    <reaction evidence="3">
        <text>RX + glutathione = an S-substituted glutathione + a halide anion + H(+)</text>
        <dbReference type="Rhea" id="RHEA:16437"/>
        <dbReference type="ChEBI" id="CHEBI:15378"/>
        <dbReference type="ChEBI" id="CHEBI:16042"/>
        <dbReference type="ChEBI" id="CHEBI:17792"/>
        <dbReference type="ChEBI" id="CHEBI:57925"/>
        <dbReference type="ChEBI" id="CHEBI:90779"/>
        <dbReference type="EC" id="2.5.1.18"/>
    </reaction>
</comment>
<evidence type="ECO:0000259" key="6">
    <source>
        <dbReference type="PROSITE" id="PS50405"/>
    </source>
</evidence>
<dbReference type="InterPro" id="IPR010987">
    <property type="entry name" value="Glutathione-S-Trfase_C-like"/>
</dbReference>
<dbReference type="InterPro" id="IPR004045">
    <property type="entry name" value="Glutathione_S-Trfase_N"/>
</dbReference>
<dbReference type="InterPro" id="IPR004046">
    <property type="entry name" value="GST_C"/>
</dbReference>
<evidence type="ECO:0000256" key="2">
    <source>
        <dbReference type="ARBA" id="ARBA00022679"/>
    </source>
</evidence>
<comment type="similarity">
    <text evidence="4">Belongs to the GST superfamily.</text>
</comment>
<dbReference type="GO" id="GO:0005737">
    <property type="term" value="C:cytoplasm"/>
    <property type="evidence" value="ECO:0007669"/>
    <property type="project" value="TreeGrafter"/>
</dbReference>
<dbReference type="FunFam" id="3.40.30.10:FF:000016">
    <property type="entry name" value="Glutathione S-transferase F2"/>
    <property type="match status" value="1"/>
</dbReference>
<feature type="domain" description="GST N-terminal" evidence="5">
    <location>
        <begin position="1"/>
        <end position="82"/>
    </location>
</feature>
<name>A0A0D7BKF0_9AGAR</name>
<dbReference type="Pfam" id="PF00043">
    <property type="entry name" value="GST_C"/>
    <property type="match status" value="1"/>
</dbReference>
<dbReference type="PANTHER" id="PTHR43900">
    <property type="entry name" value="GLUTATHIONE S-TRANSFERASE RHO"/>
    <property type="match status" value="1"/>
</dbReference>
<dbReference type="SUPFAM" id="SSF47616">
    <property type="entry name" value="GST C-terminal domain-like"/>
    <property type="match status" value="1"/>
</dbReference>
<evidence type="ECO:0000256" key="4">
    <source>
        <dbReference type="RuleBase" id="RU003494"/>
    </source>
</evidence>
<keyword evidence="8" id="KW-1185">Reference proteome</keyword>
<dbReference type="OrthoDB" id="249703at2759"/>
<reference evidence="7 8" key="1">
    <citation type="journal article" date="2015" name="Fungal Genet. Biol.">
        <title>Evolution of novel wood decay mechanisms in Agaricales revealed by the genome sequences of Fistulina hepatica and Cylindrobasidium torrendii.</title>
        <authorList>
            <person name="Floudas D."/>
            <person name="Held B.W."/>
            <person name="Riley R."/>
            <person name="Nagy L.G."/>
            <person name="Koehler G."/>
            <person name="Ransdell A.S."/>
            <person name="Younus H."/>
            <person name="Chow J."/>
            <person name="Chiniquy J."/>
            <person name="Lipzen A."/>
            <person name="Tritt A."/>
            <person name="Sun H."/>
            <person name="Haridas S."/>
            <person name="LaButti K."/>
            <person name="Ohm R.A."/>
            <person name="Kues U."/>
            <person name="Blanchette R.A."/>
            <person name="Grigoriev I.V."/>
            <person name="Minto R.E."/>
            <person name="Hibbett D.S."/>
        </authorList>
    </citation>
    <scope>NUCLEOTIDE SEQUENCE [LARGE SCALE GENOMIC DNA]</scope>
    <source>
        <strain evidence="7 8">FP15055 ss-10</strain>
    </source>
</reference>
<keyword evidence="2 7" id="KW-0808">Transferase</keyword>
<dbReference type="Proteomes" id="UP000054007">
    <property type="component" value="Unassembled WGS sequence"/>
</dbReference>
<dbReference type="AlphaFoldDB" id="A0A0D7BKF0"/>
<protein>
    <recommendedName>
        <fullName evidence="1">glutathione transferase</fullName>
        <ecNumber evidence="1">2.5.1.18</ecNumber>
    </recommendedName>
</protein>
<evidence type="ECO:0000256" key="1">
    <source>
        <dbReference type="ARBA" id="ARBA00012452"/>
    </source>
</evidence>
<proteinExistence type="inferred from homology"/>
<evidence type="ECO:0000313" key="8">
    <source>
        <dbReference type="Proteomes" id="UP000054007"/>
    </source>
</evidence>
<dbReference type="Gene3D" id="1.20.1050.10">
    <property type="match status" value="1"/>
</dbReference>
<dbReference type="PROSITE" id="PS50405">
    <property type="entry name" value="GST_CTER"/>
    <property type="match status" value="1"/>
</dbReference>
<dbReference type="SUPFAM" id="SSF52833">
    <property type="entry name" value="Thioredoxin-like"/>
    <property type="match status" value="1"/>
</dbReference>
<dbReference type="EC" id="2.5.1.18" evidence="1"/>
<dbReference type="GO" id="GO:0043295">
    <property type="term" value="F:glutathione binding"/>
    <property type="evidence" value="ECO:0007669"/>
    <property type="project" value="TreeGrafter"/>
</dbReference>
<dbReference type="GO" id="GO:0006749">
    <property type="term" value="P:glutathione metabolic process"/>
    <property type="evidence" value="ECO:0007669"/>
    <property type="project" value="TreeGrafter"/>
</dbReference>
<dbReference type="SFLD" id="SFLDS00019">
    <property type="entry name" value="Glutathione_Transferase_(cytos"/>
    <property type="match status" value="1"/>
</dbReference>
<evidence type="ECO:0000259" key="5">
    <source>
        <dbReference type="PROSITE" id="PS50404"/>
    </source>
</evidence>
<evidence type="ECO:0000313" key="7">
    <source>
        <dbReference type="EMBL" id="KIY70675.1"/>
    </source>
</evidence>
<feature type="domain" description="GST C-terminal" evidence="6">
    <location>
        <begin position="93"/>
        <end position="220"/>
    </location>
</feature>
<gene>
    <name evidence="7" type="ORF">CYLTODRAFT_441778</name>
</gene>
<dbReference type="EMBL" id="KN880464">
    <property type="protein sequence ID" value="KIY70675.1"/>
    <property type="molecule type" value="Genomic_DNA"/>
</dbReference>
<dbReference type="STRING" id="1314674.A0A0D7BKF0"/>
<dbReference type="PANTHER" id="PTHR43900:SF3">
    <property type="entry name" value="GLUTATHIONE S-TRANSFERASE RHO"/>
    <property type="match status" value="1"/>
</dbReference>
<dbReference type="Pfam" id="PF02798">
    <property type="entry name" value="GST_N"/>
    <property type="match status" value="1"/>
</dbReference>
<dbReference type="InterPro" id="IPR036249">
    <property type="entry name" value="Thioredoxin-like_sf"/>
</dbReference>
<evidence type="ECO:0000256" key="3">
    <source>
        <dbReference type="ARBA" id="ARBA00047960"/>
    </source>
</evidence>
<dbReference type="InterPro" id="IPR040079">
    <property type="entry name" value="Glutathione_S-Trfase"/>
</dbReference>
<sequence length="220" mass="24922">MVLKLYGWTRSIATKRAAIILHEKQVPFEFVDVDIFKGEHKLPEYIAKQPFGEVPYLDDDGFVVFESRAIARYIAIKYAHRSETPALIPPTTELIKTAKFEQAASIEITSFEPYASVYCTEKVAKRLLFNIEGDMQKAEAAYIELVARINVYDKLLGETRYLAGEEVTLVDLFHIPWGEMLTVAGGVLDLKPNVNRWWTDISSRASVVAVQDGAKTIEKY</sequence>